<dbReference type="RefSeq" id="WP_166755207.1">
    <property type="nucleotide sequence ID" value="NZ_BAABJU010000015.1"/>
</dbReference>
<feature type="chain" id="PRO_5039168199" description="Secreted protein" evidence="2">
    <location>
        <begin position="25"/>
        <end position="308"/>
    </location>
</feature>
<organism evidence="4 5">
    <name type="scientific">Modestobacter marinus</name>
    <dbReference type="NCBI Taxonomy" id="477641"/>
    <lineage>
        <taxon>Bacteria</taxon>
        <taxon>Bacillati</taxon>
        <taxon>Actinomycetota</taxon>
        <taxon>Actinomycetes</taxon>
        <taxon>Geodermatophilales</taxon>
        <taxon>Geodermatophilaceae</taxon>
        <taxon>Modestobacter</taxon>
    </lineage>
</organism>
<evidence type="ECO:0008006" key="7">
    <source>
        <dbReference type="Google" id="ProtNLM"/>
    </source>
</evidence>
<reference evidence="4 5" key="3">
    <citation type="submission" date="2020-02" db="EMBL/GenBank/DDBJ databases">
        <title>Sequencing the genomes of 1000 actinobacteria strains.</title>
        <authorList>
            <person name="Klenk H.-P."/>
        </authorList>
    </citation>
    <scope>NUCLEOTIDE SEQUENCE [LARGE SCALE GENOMIC DNA]</scope>
    <source>
        <strain evidence="4 5">DSM 45201</strain>
    </source>
</reference>
<sequence length="308" mass="31684">MRNPPALRPAAGLLLAVSLLTACAERGGAGAAPPGPSSATPTGSADVALPAGEDTLVVQVADVGGFTTPEMLAGRLPIVSVYADGRVITQGPVPEMYPGPAWPNVQVQEVDEATVQQLAERALDAGIAETTDLGSPPLADATSTRFTLHTADRTVQREVYALRETAGVGGLPGEPGAGGLTEQQEEARAQLQDLLDELTDLSQTLYGEGQPPESYRPEAVAALAGPWTEPGDDLTHPEVPWPGPALPGEPVAPGVTCVTATGDQAQDVADAARDATTLTPWVGADGARWSITFRPLLPHESGCADLTD</sequence>
<feature type="region of interest" description="Disordered" evidence="1">
    <location>
        <begin position="167"/>
        <end position="187"/>
    </location>
</feature>
<evidence type="ECO:0000313" key="3">
    <source>
        <dbReference type="EMBL" id="GGL70482.1"/>
    </source>
</evidence>
<accession>A0A846LWS8</accession>
<evidence type="ECO:0000313" key="6">
    <source>
        <dbReference type="Proteomes" id="UP000648663"/>
    </source>
</evidence>
<dbReference type="AlphaFoldDB" id="A0A846LWS8"/>
<reference evidence="3" key="1">
    <citation type="journal article" date="2014" name="Int. J. Syst. Evol. Microbiol.">
        <title>Complete genome of a new Firmicutes species belonging to the dominant human colonic microbiota ('Ruminococcus bicirculans') reveals two chromosomes and a selective capacity to utilize plant glucans.</title>
        <authorList>
            <consortium name="NISC Comparative Sequencing Program"/>
            <person name="Wegmann U."/>
            <person name="Louis P."/>
            <person name="Goesmann A."/>
            <person name="Henrissat B."/>
            <person name="Duncan S.H."/>
            <person name="Flint H.J."/>
        </authorList>
    </citation>
    <scope>NUCLEOTIDE SEQUENCE</scope>
    <source>
        <strain evidence="3">CGMCC 4.5581</strain>
    </source>
</reference>
<protein>
    <recommendedName>
        <fullName evidence="7">Secreted protein</fullName>
    </recommendedName>
</protein>
<reference evidence="6" key="2">
    <citation type="journal article" date="2019" name="Int. J. Syst. Evol. Microbiol.">
        <title>The Global Catalogue of Microorganisms (GCM) 10K type strain sequencing project: providing services to taxonomists for standard genome sequencing and annotation.</title>
        <authorList>
            <consortium name="The Broad Institute Genomics Platform"/>
            <consortium name="The Broad Institute Genome Sequencing Center for Infectious Disease"/>
            <person name="Wu L."/>
            <person name="Ma J."/>
        </authorList>
    </citation>
    <scope>NUCLEOTIDE SEQUENCE [LARGE SCALE GENOMIC DNA]</scope>
    <source>
        <strain evidence="6">CGMCC 4.5581</strain>
    </source>
</reference>
<keyword evidence="2" id="KW-0732">Signal</keyword>
<gene>
    <name evidence="4" type="ORF">FB380_002335</name>
    <name evidence="3" type="ORF">GCM10011589_28500</name>
</gene>
<dbReference type="PROSITE" id="PS51257">
    <property type="entry name" value="PROKAR_LIPOPROTEIN"/>
    <property type="match status" value="1"/>
</dbReference>
<evidence type="ECO:0000313" key="5">
    <source>
        <dbReference type="Proteomes" id="UP000552836"/>
    </source>
</evidence>
<evidence type="ECO:0000256" key="1">
    <source>
        <dbReference type="SAM" id="MobiDB-lite"/>
    </source>
</evidence>
<dbReference type="EMBL" id="JAAMPA010000001">
    <property type="protein sequence ID" value="NIH67889.1"/>
    <property type="molecule type" value="Genomic_DNA"/>
</dbReference>
<proteinExistence type="predicted"/>
<comment type="caution">
    <text evidence="4">The sequence shown here is derived from an EMBL/GenBank/DDBJ whole genome shotgun (WGS) entry which is preliminary data.</text>
</comment>
<dbReference type="Proteomes" id="UP000648663">
    <property type="component" value="Unassembled WGS sequence"/>
</dbReference>
<dbReference type="Proteomes" id="UP000552836">
    <property type="component" value="Unassembled WGS sequence"/>
</dbReference>
<feature type="compositionally biased region" description="Gly residues" evidence="1">
    <location>
        <begin position="167"/>
        <end position="179"/>
    </location>
</feature>
<feature type="region of interest" description="Disordered" evidence="1">
    <location>
        <begin position="27"/>
        <end position="47"/>
    </location>
</feature>
<name>A0A846LWS8_9ACTN</name>
<evidence type="ECO:0000313" key="4">
    <source>
        <dbReference type="EMBL" id="NIH67889.1"/>
    </source>
</evidence>
<reference evidence="3" key="4">
    <citation type="submission" date="2024-05" db="EMBL/GenBank/DDBJ databases">
        <authorList>
            <person name="Sun Q."/>
            <person name="Zhou Y."/>
        </authorList>
    </citation>
    <scope>NUCLEOTIDE SEQUENCE</scope>
    <source>
        <strain evidence="3">CGMCC 4.5581</strain>
    </source>
</reference>
<dbReference type="EMBL" id="BMMI01000005">
    <property type="protein sequence ID" value="GGL70482.1"/>
    <property type="molecule type" value="Genomic_DNA"/>
</dbReference>
<feature type="signal peptide" evidence="2">
    <location>
        <begin position="1"/>
        <end position="24"/>
    </location>
</feature>
<keyword evidence="6" id="KW-1185">Reference proteome</keyword>
<evidence type="ECO:0000256" key="2">
    <source>
        <dbReference type="SAM" id="SignalP"/>
    </source>
</evidence>